<sequence>MAGFLFFMGIWKSCFHNFSVIGFCFIKKPVGKGERMKGFQTLFGVILGLFLMGWIMAGCSGPEEAAHPGNEPESAAPVHGGIYRMPLWNNPETLDPARVKDQYGAAVVRQVFEGLVRFDSYLTVLPALARTWQVEAEGRVYRFTLRENARFHNGDPVTAADVVFSISRRLRLNPAPSVLPHLMKITGAEAFRSQDQDRVEGLTVIDPHTVEIRLVSPHMPLLTALGMHEVAILPQKIVEDSTSEFARHPLGTGPFRFVKWDPDRSIDLERFDGYFGEPALLEGIHFKIYAGGQDPAVLADFQHRKIDEMAVYGDVREKLADQADVQWFHRPSLSLFFYGMNCDHPHLTHPEFRKALSAAIDRTAFVAQVYNGQFDIARTILPPGMPGYSPASPLPDNDPDLARQHLDQALADGLDQVPELELVSAFQTSRVAAEMEMIKAFWAKLGVGVRVRYITDWAEFETYIRSDAVQLYRYAWFADMPDPDSILHPLFASGSPNNFMQYHDPVTDDLLRQARETIDPLARAEVYQKAEAQITASLPLVPLFYMSVDRVYQPDVRGIQVSALGAHAMPLNQVWLDPSAMP</sequence>
<dbReference type="GO" id="GO:0030288">
    <property type="term" value="C:outer membrane-bounded periplasmic space"/>
    <property type="evidence" value="ECO:0007669"/>
    <property type="project" value="UniProtKB-ARBA"/>
</dbReference>
<evidence type="ECO:0000256" key="3">
    <source>
        <dbReference type="ARBA" id="ARBA00022729"/>
    </source>
</evidence>
<comment type="similarity">
    <text evidence="1">Belongs to the bacterial solute-binding protein 5 family.</text>
</comment>
<dbReference type="InterPro" id="IPR030678">
    <property type="entry name" value="Peptide/Ni-bd"/>
</dbReference>
<keyword evidence="4" id="KW-1133">Transmembrane helix</keyword>
<dbReference type="SUPFAM" id="SSF53850">
    <property type="entry name" value="Periplasmic binding protein-like II"/>
    <property type="match status" value="1"/>
</dbReference>
<dbReference type="CDD" id="cd00995">
    <property type="entry name" value="PBP2_NikA_DppA_OppA_like"/>
    <property type="match status" value="1"/>
</dbReference>
<dbReference type="Gene3D" id="3.40.190.10">
    <property type="entry name" value="Periplasmic binding protein-like II"/>
    <property type="match status" value="1"/>
</dbReference>
<evidence type="ECO:0000256" key="4">
    <source>
        <dbReference type="SAM" id="Phobius"/>
    </source>
</evidence>
<dbReference type="AlphaFoldDB" id="S0G314"/>
<dbReference type="InterPro" id="IPR000914">
    <property type="entry name" value="SBP_5_dom"/>
</dbReference>
<dbReference type="GO" id="GO:0043190">
    <property type="term" value="C:ATP-binding cassette (ABC) transporter complex"/>
    <property type="evidence" value="ECO:0007669"/>
    <property type="project" value="InterPro"/>
</dbReference>
<keyword evidence="3" id="KW-0732">Signal</keyword>
<proteinExistence type="inferred from homology"/>
<dbReference type="Pfam" id="PF00496">
    <property type="entry name" value="SBP_bac_5"/>
    <property type="match status" value="1"/>
</dbReference>
<dbReference type="Gene3D" id="3.10.105.10">
    <property type="entry name" value="Dipeptide-binding Protein, Domain 3"/>
    <property type="match status" value="1"/>
</dbReference>
<gene>
    <name evidence="6" type="ORF">Dpo_7c00320</name>
</gene>
<dbReference type="PANTHER" id="PTHR30290:SF9">
    <property type="entry name" value="OLIGOPEPTIDE-BINDING PROTEIN APPA"/>
    <property type="match status" value="1"/>
</dbReference>
<evidence type="ECO:0000259" key="5">
    <source>
        <dbReference type="Pfam" id="PF00496"/>
    </source>
</evidence>
<protein>
    <submittedName>
        <fullName evidence="6">Extracellular solute-binding protein, periplasmic subunit</fullName>
    </submittedName>
</protein>
<dbReference type="PIRSF" id="PIRSF002741">
    <property type="entry name" value="MppA"/>
    <property type="match status" value="1"/>
</dbReference>
<evidence type="ECO:0000256" key="2">
    <source>
        <dbReference type="ARBA" id="ARBA00022448"/>
    </source>
</evidence>
<dbReference type="EMBL" id="APJX01000007">
    <property type="protein sequence ID" value="EMS78562.1"/>
    <property type="molecule type" value="Genomic_DNA"/>
</dbReference>
<dbReference type="InterPro" id="IPR039424">
    <property type="entry name" value="SBP_5"/>
</dbReference>
<accession>S0G314</accession>
<organism evidence="6 7">
    <name type="scientific">Desulfotignum phosphitoxidans DSM 13687</name>
    <dbReference type="NCBI Taxonomy" id="1286635"/>
    <lineage>
        <taxon>Bacteria</taxon>
        <taxon>Pseudomonadati</taxon>
        <taxon>Thermodesulfobacteriota</taxon>
        <taxon>Desulfobacteria</taxon>
        <taxon>Desulfobacterales</taxon>
        <taxon>Desulfobacteraceae</taxon>
        <taxon>Desulfotignum</taxon>
    </lineage>
</organism>
<name>S0G314_9BACT</name>
<dbReference type="GO" id="GO:0015833">
    <property type="term" value="P:peptide transport"/>
    <property type="evidence" value="ECO:0007669"/>
    <property type="project" value="TreeGrafter"/>
</dbReference>
<keyword evidence="4" id="KW-0472">Membrane</keyword>
<evidence type="ECO:0000256" key="1">
    <source>
        <dbReference type="ARBA" id="ARBA00005695"/>
    </source>
</evidence>
<dbReference type="GO" id="GO:1904680">
    <property type="term" value="F:peptide transmembrane transporter activity"/>
    <property type="evidence" value="ECO:0007669"/>
    <property type="project" value="TreeGrafter"/>
</dbReference>
<reference evidence="6 7" key="1">
    <citation type="journal article" date="2013" name="Genome Announc.">
        <title>Draft Genome Sequence of Desulfotignum phosphitoxidans DSM 13687 Strain FiPS-3.</title>
        <authorList>
            <person name="Poehlein A."/>
            <person name="Daniel R."/>
            <person name="Simeonova D.D."/>
        </authorList>
    </citation>
    <scope>NUCLEOTIDE SEQUENCE [LARGE SCALE GENOMIC DNA]</scope>
    <source>
        <strain evidence="6 7">DSM 13687</strain>
    </source>
</reference>
<dbReference type="Gene3D" id="3.90.76.10">
    <property type="entry name" value="Dipeptide-binding Protein, Domain 1"/>
    <property type="match status" value="1"/>
</dbReference>
<keyword evidence="4" id="KW-0812">Transmembrane</keyword>
<keyword evidence="2" id="KW-0813">Transport</keyword>
<dbReference type="Proteomes" id="UP000014216">
    <property type="component" value="Unassembled WGS sequence"/>
</dbReference>
<feature type="domain" description="Solute-binding protein family 5" evidence="5">
    <location>
        <begin position="124"/>
        <end position="495"/>
    </location>
</feature>
<dbReference type="PANTHER" id="PTHR30290">
    <property type="entry name" value="PERIPLASMIC BINDING COMPONENT OF ABC TRANSPORTER"/>
    <property type="match status" value="1"/>
</dbReference>
<comment type="caution">
    <text evidence="6">The sequence shown here is derived from an EMBL/GenBank/DDBJ whole genome shotgun (WGS) entry which is preliminary data.</text>
</comment>
<evidence type="ECO:0000313" key="6">
    <source>
        <dbReference type="EMBL" id="EMS78562.1"/>
    </source>
</evidence>
<evidence type="ECO:0000313" key="7">
    <source>
        <dbReference type="Proteomes" id="UP000014216"/>
    </source>
</evidence>
<keyword evidence="7" id="KW-1185">Reference proteome</keyword>
<feature type="transmembrane region" description="Helical" evidence="4">
    <location>
        <begin position="38"/>
        <end position="57"/>
    </location>
</feature>
<feature type="transmembrane region" description="Helical" evidence="4">
    <location>
        <begin position="6"/>
        <end position="26"/>
    </location>
</feature>